<feature type="transmembrane region" description="Helical" evidence="5">
    <location>
        <begin position="114"/>
        <end position="135"/>
    </location>
</feature>
<dbReference type="PANTHER" id="PTHR23528">
    <property type="match status" value="1"/>
</dbReference>
<dbReference type="EMBL" id="JAROAV010000028">
    <property type="protein sequence ID" value="MDF8264636.1"/>
    <property type="molecule type" value="Genomic_DNA"/>
</dbReference>
<dbReference type="Pfam" id="PF07690">
    <property type="entry name" value="MFS_1"/>
    <property type="match status" value="1"/>
</dbReference>
<dbReference type="InterPro" id="IPR011701">
    <property type="entry name" value="MFS"/>
</dbReference>
<evidence type="ECO:0000256" key="4">
    <source>
        <dbReference type="ARBA" id="ARBA00023136"/>
    </source>
</evidence>
<evidence type="ECO:0000256" key="2">
    <source>
        <dbReference type="ARBA" id="ARBA00022692"/>
    </source>
</evidence>
<dbReference type="InterPro" id="IPR020846">
    <property type="entry name" value="MFS_dom"/>
</dbReference>
<protein>
    <submittedName>
        <fullName evidence="7">MFS transporter</fullName>
    </submittedName>
</protein>
<dbReference type="Proteomes" id="UP001528912">
    <property type="component" value="Unassembled WGS sequence"/>
</dbReference>
<feature type="transmembrane region" description="Helical" evidence="5">
    <location>
        <begin position="264"/>
        <end position="284"/>
    </location>
</feature>
<keyword evidence="4 5" id="KW-0472">Membrane</keyword>
<evidence type="ECO:0000256" key="3">
    <source>
        <dbReference type="ARBA" id="ARBA00022989"/>
    </source>
</evidence>
<feature type="transmembrane region" description="Helical" evidence="5">
    <location>
        <begin position="384"/>
        <end position="402"/>
    </location>
</feature>
<feature type="transmembrane region" description="Helical" evidence="5">
    <location>
        <begin position="21"/>
        <end position="40"/>
    </location>
</feature>
<reference evidence="7 8" key="1">
    <citation type="submission" date="2023-03" db="EMBL/GenBank/DDBJ databases">
        <title>YIM 133296 draft genome.</title>
        <authorList>
            <person name="Xiong L."/>
        </authorList>
    </citation>
    <scope>NUCLEOTIDE SEQUENCE [LARGE SCALE GENOMIC DNA]</scope>
    <source>
        <strain evidence="7 8">YIM 133296</strain>
    </source>
</reference>
<sequence length="409" mass="42947">MTTVAEPSTRVGRGWALRFNLAWVGVMVGFFGPLQILLPNQAEAISPDHKELVLGLVTALGATCSLVLNPLWGALSDRTTSSWGRRLPWVVAGGLAGALSLLVVASARTVLMMVLGWCLVQCTLNAAWAALTAVVPDQVPREQRGAAAGYLGLSQMLGVLLAIAVATLVPGTGGYLACAALLLLSLVPFVLARADTPRAAGAVPVPRWSRRELVRTFWVSPRRHPDFAWGWLTRFLINLGNAIALVYLLYFLRDELHRSNAEAGVLVLGAVNVLGVVLAVVVSGIWSDRLARRKSFVSAAGMVMALAGLLLAISPTWETALVAAFVLGVGFGVYTSVDFALITEVLPEAADRGKDMGVLNIAAALPQVAAPAIAAVVVTYLGGYPALFAVSAAIGALGALLVHRITSVH</sequence>
<feature type="transmembrane region" description="Helical" evidence="5">
    <location>
        <begin position="174"/>
        <end position="192"/>
    </location>
</feature>
<dbReference type="InterPro" id="IPR036259">
    <property type="entry name" value="MFS_trans_sf"/>
</dbReference>
<evidence type="ECO:0000256" key="1">
    <source>
        <dbReference type="ARBA" id="ARBA00004651"/>
    </source>
</evidence>
<evidence type="ECO:0000259" key="6">
    <source>
        <dbReference type="PROSITE" id="PS50850"/>
    </source>
</evidence>
<gene>
    <name evidence="7" type="ORF">P4R38_10310</name>
</gene>
<evidence type="ECO:0000313" key="8">
    <source>
        <dbReference type="Proteomes" id="UP001528912"/>
    </source>
</evidence>
<feature type="transmembrane region" description="Helical" evidence="5">
    <location>
        <begin position="52"/>
        <end position="75"/>
    </location>
</feature>
<accession>A0ABT6C7F4</accession>
<organism evidence="7 8">
    <name type="scientific">Luteipulveratus flavus</name>
    <dbReference type="NCBI Taxonomy" id="3031728"/>
    <lineage>
        <taxon>Bacteria</taxon>
        <taxon>Bacillati</taxon>
        <taxon>Actinomycetota</taxon>
        <taxon>Actinomycetes</taxon>
        <taxon>Micrococcales</taxon>
        <taxon>Dermacoccaceae</taxon>
        <taxon>Luteipulveratus</taxon>
    </lineage>
</organism>
<feature type="transmembrane region" description="Helical" evidence="5">
    <location>
        <begin position="320"/>
        <end position="346"/>
    </location>
</feature>
<proteinExistence type="predicted"/>
<feature type="transmembrane region" description="Helical" evidence="5">
    <location>
        <begin position="358"/>
        <end position="378"/>
    </location>
</feature>
<dbReference type="PROSITE" id="PS50850">
    <property type="entry name" value="MFS"/>
    <property type="match status" value="1"/>
</dbReference>
<feature type="transmembrane region" description="Helical" evidence="5">
    <location>
        <begin position="231"/>
        <end position="252"/>
    </location>
</feature>
<keyword evidence="8" id="KW-1185">Reference proteome</keyword>
<evidence type="ECO:0000313" key="7">
    <source>
        <dbReference type="EMBL" id="MDF8264636.1"/>
    </source>
</evidence>
<feature type="transmembrane region" description="Helical" evidence="5">
    <location>
        <begin position="87"/>
        <end position="108"/>
    </location>
</feature>
<dbReference type="Gene3D" id="1.20.1250.20">
    <property type="entry name" value="MFS general substrate transporter like domains"/>
    <property type="match status" value="2"/>
</dbReference>
<evidence type="ECO:0000256" key="5">
    <source>
        <dbReference type="SAM" id="Phobius"/>
    </source>
</evidence>
<name>A0ABT6C7F4_9MICO</name>
<comment type="subcellular location">
    <subcellularLocation>
        <location evidence="1">Cell membrane</location>
        <topology evidence="1">Multi-pass membrane protein</topology>
    </subcellularLocation>
</comment>
<dbReference type="SUPFAM" id="SSF103473">
    <property type="entry name" value="MFS general substrate transporter"/>
    <property type="match status" value="1"/>
</dbReference>
<comment type="caution">
    <text evidence="7">The sequence shown here is derived from an EMBL/GenBank/DDBJ whole genome shotgun (WGS) entry which is preliminary data.</text>
</comment>
<keyword evidence="2 5" id="KW-0812">Transmembrane</keyword>
<feature type="transmembrane region" description="Helical" evidence="5">
    <location>
        <begin position="147"/>
        <end position="168"/>
    </location>
</feature>
<feature type="domain" description="Major facilitator superfamily (MFS) profile" evidence="6">
    <location>
        <begin position="226"/>
        <end position="409"/>
    </location>
</feature>
<keyword evidence="3 5" id="KW-1133">Transmembrane helix</keyword>
<dbReference type="PANTHER" id="PTHR23528:SF1">
    <property type="entry name" value="MAJOR FACILITATOR SUPERFAMILY (MFS) PROFILE DOMAIN-CONTAINING PROTEIN"/>
    <property type="match status" value="1"/>
</dbReference>
<feature type="transmembrane region" description="Helical" evidence="5">
    <location>
        <begin position="296"/>
        <end position="314"/>
    </location>
</feature>